<dbReference type="InterPro" id="IPR038354">
    <property type="entry name" value="VKOR_sf"/>
</dbReference>
<evidence type="ECO:0000256" key="1">
    <source>
        <dbReference type="ARBA" id="ARBA00004141"/>
    </source>
</evidence>
<protein>
    <recommendedName>
        <fullName evidence="11">Vitamin K epoxide reductase domain-containing protein</fullName>
    </recommendedName>
</protein>
<evidence type="ECO:0000259" key="11">
    <source>
        <dbReference type="SMART" id="SM00756"/>
    </source>
</evidence>
<accession>A0A2H0PX71</accession>
<dbReference type="CDD" id="cd12916">
    <property type="entry name" value="VKOR_1"/>
    <property type="match status" value="1"/>
</dbReference>
<evidence type="ECO:0000256" key="10">
    <source>
        <dbReference type="SAM" id="Phobius"/>
    </source>
</evidence>
<keyword evidence="4" id="KW-0874">Quinone</keyword>
<comment type="subcellular location">
    <subcellularLocation>
        <location evidence="1">Membrane</location>
        <topology evidence="1">Multi-pass membrane protein</topology>
    </subcellularLocation>
</comment>
<dbReference type="GO" id="GO:0016491">
    <property type="term" value="F:oxidoreductase activity"/>
    <property type="evidence" value="ECO:0007669"/>
    <property type="project" value="UniProtKB-KW"/>
</dbReference>
<dbReference type="EMBL" id="PCXE01000017">
    <property type="protein sequence ID" value="PIR26607.1"/>
    <property type="molecule type" value="Genomic_DNA"/>
</dbReference>
<dbReference type="AlphaFoldDB" id="A0A2H0PX71"/>
<evidence type="ECO:0000313" key="12">
    <source>
        <dbReference type="EMBL" id="PIR26607.1"/>
    </source>
</evidence>
<dbReference type="InterPro" id="IPR044698">
    <property type="entry name" value="VKOR/LTO1"/>
</dbReference>
<evidence type="ECO:0000256" key="2">
    <source>
        <dbReference type="ARBA" id="ARBA00006214"/>
    </source>
</evidence>
<gene>
    <name evidence="12" type="ORF">COV41_01085</name>
</gene>
<dbReference type="Gene3D" id="1.20.1440.130">
    <property type="entry name" value="VKOR domain"/>
    <property type="match status" value="1"/>
</dbReference>
<dbReference type="InterPro" id="IPR012932">
    <property type="entry name" value="VKOR"/>
</dbReference>
<evidence type="ECO:0000256" key="7">
    <source>
        <dbReference type="ARBA" id="ARBA00023136"/>
    </source>
</evidence>
<keyword evidence="3 10" id="KW-0812">Transmembrane</keyword>
<keyword evidence="5 10" id="KW-1133">Transmembrane helix</keyword>
<evidence type="ECO:0000256" key="5">
    <source>
        <dbReference type="ARBA" id="ARBA00022989"/>
    </source>
</evidence>
<dbReference type="PANTHER" id="PTHR34573:SF1">
    <property type="entry name" value="VITAMIN K EPOXIDE REDUCTASE DOMAIN-CONTAINING PROTEIN"/>
    <property type="match status" value="1"/>
</dbReference>
<feature type="transmembrane region" description="Helical" evidence="10">
    <location>
        <begin position="113"/>
        <end position="139"/>
    </location>
</feature>
<proteinExistence type="inferred from homology"/>
<feature type="transmembrane region" description="Helical" evidence="10">
    <location>
        <begin position="61"/>
        <end position="80"/>
    </location>
</feature>
<keyword evidence="9" id="KW-0676">Redox-active center</keyword>
<evidence type="ECO:0000313" key="13">
    <source>
        <dbReference type="Proteomes" id="UP000236846"/>
    </source>
</evidence>
<feature type="domain" description="Vitamin K epoxide reductase" evidence="11">
    <location>
        <begin position="4"/>
        <end position="138"/>
    </location>
</feature>
<comment type="caution">
    <text evidence="12">The sequence shown here is derived from an EMBL/GenBank/DDBJ whole genome shotgun (WGS) entry which is preliminary data.</text>
</comment>
<dbReference type="PANTHER" id="PTHR34573">
    <property type="entry name" value="VKC DOMAIN-CONTAINING PROTEIN"/>
    <property type="match status" value="1"/>
</dbReference>
<evidence type="ECO:0000256" key="4">
    <source>
        <dbReference type="ARBA" id="ARBA00022719"/>
    </source>
</evidence>
<name>A0A2H0PX71_9BACT</name>
<dbReference type="GO" id="GO:0016020">
    <property type="term" value="C:membrane"/>
    <property type="evidence" value="ECO:0007669"/>
    <property type="project" value="UniProtKB-SubCell"/>
</dbReference>
<feature type="transmembrane region" description="Helical" evidence="10">
    <location>
        <begin position="7"/>
        <end position="27"/>
    </location>
</feature>
<feature type="transmembrane region" description="Helical" evidence="10">
    <location>
        <begin position="87"/>
        <end position="107"/>
    </location>
</feature>
<evidence type="ECO:0000256" key="9">
    <source>
        <dbReference type="ARBA" id="ARBA00023284"/>
    </source>
</evidence>
<keyword evidence="8" id="KW-1015">Disulfide bond</keyword>
<keyword evidence="6" id="KW-0560">Oxidoreductase</keyword>
<dbReference type="GO" id="GO:0048038">
    <property type="term" value="F:quinone binding"/>
    <property type="evidence" value="ECO:0007669"/>
    <property type="project" value="UniProtKB-KW"/>
</dbReference>
<dbReference type="Proteomes" id="UP000236846">
    <property type="component" value="Unassembled WGS sequence"/>
</dbReference>
<organism evidence="12 13">
    <name type="scientific">Candidatus Brennerbacteria bacterium CG11_big_fil_rev_8_21_14_0_20_43_10</name>
    <dbReference type="NCBI Taxonomy" id="1974523"/>
    <lineage>
        <taxon>Bacteria</taxon>
        <taxon>Candidatus Brenneribacteriota</taxon>
    </lineage>
</organism>
<sequence length="146" mass="16728">MRRNNLFPFVVLAASIIGIVDTAYLFMGEYVFHRGPACDFWGFSCDTVMKSSYSMVWGVPLAVWGLLYYGILFFACIAYFDMRKSVFVHFIMLAVAWGIVFSGWLVYIQAMRLHAWCLYCLISEVLAAVMGFALLISIYPVRIKKK</sequence>
<keyword evidence="7 10" id="KW-0472">Membrane</keyword>
<evidence type="ECO:0000256" key="6">
    <source>
        <dbReference type="ARBA" id="ARBA00023002"/>
    </source>
</evidence>
<dbReference type="SMART" id="SM00756">
    <property type="entry name" value="VKc"/>
    <property type="match status" value="1"/>
</dbReference>
<reference evidence="12 13" key="1">
    <citation type="submission" date="2017-09" db="EMBL/GenBank/DDBJ databases">
        <title>Depth-based differentiation of microbial function through sediment-hosted aquifers and enrichment of novel symbionts in the deep terrestrial subsurface.</title>
        <authorList>
            <person name="Probst A.J."/>
            <person name="Ladd B."/>
            <person name="Jarett J.K."/>
            <person name="Geller-Mcgrath D.E."/>
            <person name="Sieber C.M."/>
            <person name="Emerson J.B."/>
            <person name="Anantharaman K."/>
            <person name="Thomas B.C."/>
            <person name="Malmstrom R."/>
            <person name="Stieglmeier M."/>
            <person name="Klingl A."/>
            <person name="Woyke T."/>
            <person name="Ryan C.M."/>
            <person name="Banfield J.F."/>
        </authorList>
    </citation>
    <scope>NUCLEOTIDE SEQUENCE [LARGE SCALE GENOMIC DNA]</scope>
    <source>
        <strain evidence="12">CG11_big_fil_rev_8_21_14_0_20_43_10</strain>
    </source>
</reference>
<evidence type="ECO:0000256" key="3">
    <source>
        <dbReference type="ARBA" id="ARBA00022692"/>
    </source>
</evidence>
<comment type="similarity">
    <text evidence="2">Belongs to the VKOR family.</text>
</comment>
<dbReference type="Pfam" id="PF07884">
    <property type="entry name" value="VKOR"/>
    <property type="match status" value="1"/>
</dbReference>
<evidence type="ECO:0000256" key="8">
    <source>
        <dbReference type="ARBA" id="ARBA00023157"/>
    </source>
</evidence>